<sequence length="431" mass="45950">MLYGQAPAPTAAPKPASFLDALMQDPEFAAKLQQEQGGMAPQAPQAPMAGGYTPTLSTNPGAVPFAVDDFMKSDDLESRAISEMPAAPPEKKLGLFGRINAKPGGSKALLTLGAHLLSSPDFFTGLGQGALAFQNTIDEETEKLKPKVEYLANGAFQLTTDPVTGERRIERTPVADFEQDNLVTKLTTQEKIAGNRMTGQIDMNNADNLTVLEGKRLEIKAEQEQALADRDFEKWKLLETLKNNLTVAEMKGGDGDGGGLKAPPVSAIKQRQQARLDRSNIDQSINSIDVVLGDINSGVLNPNLAANAASTIRSAIGGNFVTPYDEAKQRLTNTVQRAVRSILSSNVGVQTQMDAQRAEAEILSSTASPALIRDALNRLKRYLSDLGTTYDGTLEDLEATYDFGGGSKAQAAPAAKASGTTSTGVKWRVVD</sequence>
<reference evidence="1" key="1">
    <citation type="submission" date="2020-04" db="EMBL/GenBank/DDBJ databases">
        <authorList>
            <person name="Chiriac C."/>
            <person name="Salcher M."/>
            <person name="Ghai R."/>
            <person name="Kavagutti S V."/>
        </authorList>
    </citation>
    <scope>NUCLEOTIDE SEQUENCE</scope>
</reference>
<gene>
    <name evidence="1" type="ORF">UFOVP344_33</name>
</gene>
<protein>
    <submittedName>
        <fullName evidence="1">Uncharacterized protein</fullName>
    </submittedName>
</protein>
<dbReference type="EMBL" id="LR796349">
    <property type="protein sequence ID" value="CAB4138761.1"/>
    <property type="molecule type" value="Genomic_DNA"/>
</dbReference>
<proteinExistence type="predicted"/>
<evidence type="ECO:0000313" key="1">
    <source>
        <dbReference type="EMBL" id="CAB4138761.1"/>
    </source>
</evidence>
<organism evidence="1">
    <name type="scientific">uncultured Caudovirales phage</name>
    <dbReference type="NCBI Taxonomy" id="2100421"/>
    <lineage>
        <taxon>Viruses</taxon>
        <taxon>Duplodnaviria</taxon>
        <taxon>Heunggongvirae</taxon>
        <taxon>Uroviricota</taxon>
        <taxon>Caudoviricetes</taxon>
        <taxon>Peduoviridae</taxon>
        <taxon>Maltschvirus</taxon>
        <taxon>Maltschvirus maltsch</taxon>
    </lineage>
</organism>
<name>A0A6J5LXD5_9CAUD</name>
<accession>A0A6J5LXD5</accession>